<gene>
    <name evidence="9" type="ORF">PMH09_15920</name>
</gene>
<dbReference type="InterPro" id="IPR029016">
    <property type="entry name" value="GAF-like_dom_sf"/>
</dbReference>
<evidence type="ECO:0000256" key="5">
    <source>
        <dbReference type="ARBA" id="ARBA00023012"/>
    </source>
</evidence>
<dbReference type="PRINTS" id="PR00344">
    <property type="entry name" value="BCTRLSENSOR"/>
</dbReference>
<evidence type="ECO:0000259" key="8">
    <source>
        <dbReference type="PROSITE" id="PS50109"/>
    </source>
</evidence>
<dbReference type="Pfam" id="PF00069">
    <property type="entry name" value="Pkinase"/>
    <property type="match status" value="1"/>
</dbReference>
<dbReference type="CDD" id="cd00082">
    <property type="entry name" value="HisKA"/>
    <property type="match status" value="1"/>
</dbReference>
<dbReference type="InterPro" id="IPR036890">
    <property type="entry name" value="HATPase_C_sf"/>
</dbReference>
<dbReference type="InterPro" id="IPR011009">
    <property type="entry name" value="Kinase-like_dom_sf"/>
</dbReference>
<evidence type="ECO:0000256" key="4">
    <source>
        <dbReference type="ARBA" id="ARBA00022777"/>
    </source>
</evidence>
<keyword evidence="10" id="KW-1185">Reference proteome</keyword>
<dbReference type="InterPro" id="IPR027417">
    <property type="entry name" value="P-loop_NTPase"/>
</dbReference>
<dbReference type="PANTHER" id="PTHR43642:SF1">
    <property type="entry name" value="HYBRID SIGNAL TRANSDUCTION HISTIDINE KINASE G"/>
    <property type="match status" value="1"/>
</dbReference>
<evidence type="ECO:0000256" key="2">
    <source>
        <dbReference type="ARBA" id="ARBA00012438"/>
    </source>
</evidence>
<keyword evidence="3" id="KW-0597">Phosphoprotein</keyword>
<dbReference type="EC" id="2.7.13.3" evidence="2"/>
<proteinExistence type="predicted"/>
<dbReference type="InterPro" id="IPR005467">
    <property type="entry name" value="His_kinase_dom"/>
</dbReference>
<reference evidence="9 10" key="1">
    <citation type="submission" date="2023-01" db="EMBL/GenBank/DDBJ databases">
        <title>Novel diversity within Roseofilum (Cyanobacteria; Desertifilaceae) from marine benthic mats with descriptions of four novel species.</title>
        <authorList>
            <person name="Wang Y."/>
            <person name="Berthold D.E."/>
            <person name="Hu J."/>
            <person name="Lefler F.W."/>
            <person name="Laughinghouse H.D. IV."/>
        </authorList>
    </citation>
    <scope>NUCLEOTIDE SEQUENCE [LARGE SCALE GENOMIC DNA]</scope>
    <source>
        <strain evidence="9 10">BLCC-M143</strain>
    </source>
</reference>
<evidence type="ECO:0000256" key="3">
    <source>
        <dbReference type="ARBA" id="ARBA00022553"/>
    </source>
</evidence>
<dbReference type="Gene3D" id="3.40.50.300">
    <property type="entry name" value="P-loop containing nucleotide triphosphate hydrolases"/>
    <property type="match status" value="1"/>
</dbReference>
<dbReference type="SUPFAM" id="SSF55781">
    <property type="entry name" value="GAF domain-like"/>
    <property type="match status" value="1"/>
</dbReference>
<dbReference type="RefSeq" id="WP_283759329.1">
    <property type="nucleotide sequence ID" value="NZ_JAQOSQ010000018.1"/>
</dbReference>
<keyword evidence="4" id="KW-0808">Transferase</keyword>
<dbReference type="Pfam" id="PF13191">
    <property type="entry name" value="AAA_16"/>
    <property type="match status" value="1"/>
</dbReference>
<evidence type="ECO:0000313" key="10">
    <source>
        <dbReference type="Proteomes" id="UP001232992"/>
    </source>
</evidence>
<dbReference type="PROSITE" id="PS50011">
    <property type="entry name" value="PROTEIN_KINASE_DOM"/>
    <property type="match status" value="1"/>
</dbReference>
<dbReference type="SMART" id="SM00388">
    <property type="entry name" value="HisKA"/>
    <property type="match status" value="1"/>
</dbReference>
<dbReference type="InterPro" id="IPR003018">
    <property type="entry name" value="GAF"/>
</dbReference>
<keyword evidence="6" id="KW-0175">Coiled coil</keyword>
<dbReference type="SUPFAM" id="SSF56112">
    <property type="entry name" value="Protein kinase-like (PK-like)"/>
    <property type="match status" value="1"/>
</dbReference>
<feature type="domain" description="Histidine kinase" evidence="8">
    <location>
        <begin position="1551"/>
        <end position="1800"/>
    </location>
</feature>
<dbReference type="InterPro" id="IPR053159">
    <property type="entry name" value="Hybrid_Histidine_Kinase"/>
</dbReference>
<dbReference type="Gene3D" id="3.30.565.10">
    <property type="entry name" value="Histidine kinase-like ATPase, C-terminal domain"/>
    <property type="match status" value="1"/>
</dbReference>
<dbReference type="InterPro" id="IPR041664">
    <property type="entry name" value="AAA_16"/>
</dbReference>
<dbReference type="SMART" id="SM00387">
    <property type="entry name" value="HATPase_c"/>
    <property type="match status" value="1"/>
</dbReference>
<name>A0ABT7BZQ2_9CYAN</name>
<dbReference type="CDD" id="cd14014">
    <property type="entry name" value="STKc_PknB_like"/>
    <property type="match status" value="1"/>
</dbReference>
<evidence type="ECO:0000256" key="1">
    <source>
        <dbReference type="ARBA" id="ARBA00000085"/>
    </source>
</evidence>
<sequence>MLNLTGYHGRELVYAGSRTLVYRGVRNRDRHPVIIKALRNPHPNLKELVQFRNQYIIARELQHPHIVQLLALERYSNGYALIMPDSGAIALSEYCASFQLSLREVLNISLQLVEALHYLNQYGIIHKDIKPANIIIHAETHRVQLIDFSISSFLPKEQQQLLNPRGLEGSLSYISPEQTGRMNRGIDYRADFYSLGIVLYQMLTGELPFISEDPTELIYYHIAQTAKFPEESTVPAILQNIVLKLLRKNAEDRYQSALGLKHDLEQCLQQLDSTGDIAIDFTLAEGDRSDRFLIPEKLYGREQEVQTLLEAFERVACGATEMMLVTGFSGIGKTTVINEVHKPIVRQRGYFIRGKFDQFNRNIPFSALVQAFQELIEQLLGSSEADLRIWKEKVLAALGENGAVISEVIPDLEQIIGKQPPVRALSTNAAQNRFNLLFSKFITVFTSQEHPLVLFLDDLQWADRASLQLLQLLMDDSKSGYLLLLGAYRDNEVFPTHSSILTLEEIEKQGGTLHRLHLAELDRPEIALLVADTLLCSPELAEPLANFVYEKTEGNPFFTTQFLKGLYEDGVISFSHSRYNFMSSIEQVWQYNLARIRELYLTDDVAEFMVDRLQKMSAETQEAMTIAACIGNEFDLKTLALVRQQSLEETAAILWPALVEGLILPENQTYKFYLYDEQLKIVEEGSNPCYKFLHDRVQQAAYTLIADRKKQEIHLQIGESLWANMEADAENVFEIVDHLNMAEELICDRDRRDRISQLNLQAAQKAKTTTAYASAKDYADAGRLFLADNCWSAQYRLTINLYITTLEAEFLNTNFETVKTIAETILEHAITILDRVRVYEILLQADVSQNNMQQVIDTGLKVLELLQVELSENPRDRITSLHQLIDLPEMKEPHILAAMNILTNIITTAWMIGPELFQKITFTMVDLSLTYGNCSDSIVGYAWYSMLLCEEVDDVEFGYELGEISLLLVDRLNALEIKAQVCNIVAGVSRIWKRHPRECTELELEGFHSGLQSGDFECASYSAIEYCHYLFIMGANLQFAKSEFKKYRDTVERLKQTYHLDYLSSWQQTVWNLQEISANPTQLFDANPHVEHQRVQQLIDEEQTVLVYHYHLLKTFLNYLFRDYQSAVKYALLAIPEAKANGSTLFDPPAIFYASLALLAGFRETETTQQTEYLQQVEGNLIQMAHWANFAPNNYQHQWDLIAAEKARNLGQQWEAITLYKRAREGAKENEYLHHEAISCELTGEFYLEQGMAEVAQVYIRDAYYAYERWGANTKIEDLEQRYSQFISPIIDREDRRLSADRTITENTSLDRESSSSGSSLFLDLSSVIKTSQALSGEVNLPQLVTKLIQVAIQNAGATKGALLLPKQQSLFVEAMADSVDNKPNIRITSLVRSLPLELNRELPISIIHTVWRTVKTLVLNDASQESRFASDDYLIQYQPKSILCLPLLNQGKAIAILYLENKLTKDTFTKDRLEILQLIGTQAAISLENARLYQSLADYSHNLEVKVEQRTEELQENNQQLQQTLKQLQHTQAQLIQTEKMSSLGQMVAGIAHEINNPINFIYGNIIYARQYVNALLNLIYLFEEKTSDNNAKIAEKIEEMELDYLRSDLDNLFNSMETGSDRIRTIIQGLRNFARLDESEYKQVDIHEGLDNTLLMVQHRLQEDRFRPRITVVKHYSQLPLVHCWASQLNQVFLNILTNAIDAFDGMEEEKHREIQITTEIVAPETIQISIQDNGSGMSESNLQKAFDPFFTTKPVGQGTGLGLSTSYQIITQQHRGKLQCFSQPGEGTELRIQIPIG</sequence>
<dbReference type="SMART" id="SM00220">
    <property type="entry name" value="S_TKc"/>
    <property type="match status" value="1"/>
</dbReference>
<dbReference type="SUPFAM" id="SSF55874">
    <property type="entry name" value="ATPase domain of HSP90 chaperone/DNA topoisomerase II/histidine kinase"/>
    <property type="match status" value="1"/>
</dbReference>
<dbReference type="Gene3D" id="1.10.287.130">
    <property type="match status" value="1"/>
</dbReference>
<evidence type="ECO:0000313" key="9">
    <source>
        <dbReference type="EMBL" id="MDJ1184675.1"/>
    </source>
</evidence>
<dbReference type="PROSITE" id="PS50109">
    <property type="entry name" value="HIS_KIN"/>
    <property type="match status" value="1"/>
</dbReference>
<keyword evidence="5" id="KW-0902">Two-component regulatory system</keyword>
<dbReference type="Proteomes" id="UP001232992">
    <property type="component" value="Unassembled WGS sequence"/>
</dbReference>
<dbReference type="Gene3D" id="1.10.510.10">
    <property type="entry name" value="Transferase(Phosphotransferase) domain 1"/>
    <property type="match status" value="1"/>
</dbReference>
<dbReference type="PANTHER" id="PTHR43642">
    <property type="entry name" value="HYBRID SIGNAL TRANSDUCTION HISTIDINE KINASE G"/>
    <property type="match status" value="1"/>
</dbReference>
<dbReference type="InterPro" id="IPR008271">
    <property type="entry name" value="Ser/Thr_kinase_AS"/>
</dbReference>
<feature type="domain" description="Protein kinase" evidence="7">
    <location>
        <begin position="7"/>
        <end position="265"/>
    </location>
</feature>
<dbReference type="SMART" id="SM00065">
    <property type="entry name" value="GAF"/>
    <property type="match status" value="1"/>
</dbReference>
<organism evidence="9 10">
    <name type="scientific">Roseofilum casamattae BLCC-M143</name>
    <dbReference type="NCBI Taxonomy" id="3022442"/>
    <lineage>
        <taxon>Bacteria</taxon>
        <taxon>Bacillati</taxon>
        <taxon>Cyanobacteriota</taxon>
        <taxon>Cyanophyceae</taxon>
        <taxon>Desertifilales</taxon>
        <taxon>Desertifilaceae</taxon>
        <taxon>Roseofilum</taxon>
        <taxon>Roseofilum casamattae</taxon>
    </lineage>
</organism>
<feature type="coiled-coil region" evidence="6">
    <location>
        <begin position="1501"/>
        <end position="1542"/>
    </location>
</feature>
<protein>
    <recommendedName>
        <fullName evidence="2">histidine kinase</fullName>
        <ecNumber evidence="2">2.7.13.3</ecNumber>
    </recommendedName>
</protein>
<dbReference type="InterPro" id="IPR003661">
    <property type="entry name" value="HisK_dim/P_dom"/>
</dbReference>
<dbReference type="Pfam" id="PF02518">
    <property type="entry name" value="HATPase_c"/>
    <property type="match status" value="1"/>
</dbReference>
<dbReference type="EMBL" id="JAQOSQ010000018">
    <property type="protein sequence ID" value="MDJ1184675.1"/>
    <property type="molecule type" value="Genomic_DNA"/>
</dbReference>
<dbReference type="Pfam" id="PF01590">
    <property type="entry name" value="GAF"/>
    <property type="match status" value="1"/>
</dbReference>
<evidence type="ECO:0000256" key="6">
    <source>
        <dbReference type="SAM" id="Coils"/>
    </source>
</evidence>
<keyword evidence="4" id="KW-0418">Kinase</keyword>
<dbReference type="Gene3D" id="3.30.450.40">
    <property type="match status" value="1"/>
</dbReference>
<comment type="catalytic activity">
    <reaction evidence="1">
        <text>ATP + protein L-histidine = ADP + protein N-phospho-L-histidine.</text>
        <dbReference type="EC" id="2.7.13.3"/>
    </reaction>
</comment>
<dbReference type="InterPro" id="IPR036097">
    <property type="entry name" value="HisK_dim/P_sf"/>
</dbReference>
<dbReference type="InterPro" id="IPR000719">
    <property type="entry name" value="Prot_kinase_dom"/>
</dbReference>
<dbReference type="SUPFAM" id="SSF47384">
    <property type="entry name" value="Homodimeric domain of signal transducing histidine kinase"/>
    <property type="match status" value="1"/>
</dbReference>
<accession>A0ABT7BZQ2</accession>
<comment type="caution">
    <text evidence="9">The sequence shown here is derived from an EMBL/GenBank/DDBJ whole genome shotgun (WGS) entry which is preliminary data.</text>
</comment>
<evidence type="ECO:0000259" key="7">
    <source>
        <dbReference type="PROSITE" id="PS50011"/>
    </source>
</evidence>
<dbReference type="InterPro" id="IPR004358">
    <property type="entry name" value="Sig_transdc_His_kin-like_C"/>
</dbReference>
<dbReference type="PROSITE" id="PS00108">
    <property type="entry name" value="PROTEIN_KINASE_ST"/>
    <property type="match status" value="1"/>
</dbReference>
<dbReference type="InterPro" id="IPR003594">
    <property type="entry name" value="HATPase_dom"/>
</dbReference>
<dbReference type="SUPFAM" id="SSF52540">
    <property type="entry name" value="P-loop containing nucleoside triphosphate hydrolases"/>
    <property type="match status" value="1"/>
</dbReference>
<dbReference type="Gene3D" id="3.30.200.20">
    <property type="entry name" value="Phosphorylase Kinase, domain 1"/>
    <property type="match status" value="1"/>
</dbReference>